<evidence type="ECO:0000313" key="4">
    <source>
        <dbReference type="Proteomes" id="UP001233172"/>
    </source>
</evidence>
<reference evidence="3" key="2">
    <citation type="submission" date="2023-04" db="EMBL/GenBank/DDBJ databases">
        <authorList>
            <person name="Bu L."/>
            <person name="Lu L."/>
            <person name="Laidemitt M.R."/>
            <person name="Zhang S.M."/>
            <person name="Mutuku M."/>
            <person name="Mkoji G."/>
            <person name="Steinauer M."/>
            <person name="Loker E.S."/>
        </authorList>
    </citation>
    <scope>NUCLEOTIDE SEQUENCE</scope>
    <source>
        <strain evidence="3">KasaAsao</strain>
        <tissue evidence="3">Whole Snail</tissue>
    </source>
</reference>
<keyword evidence="2" id="KW-1133">Transmembrane helix</keyword>
<proteinExistence type="predicted"/>
<feature type="transmembrane region" description="Helical" evidence="2">
    <location>
        <begin position="71"/>
        <end position="90"/>
    </location>
</feature>
<evidence type="ECO:0000256" key="2">
    <source>
        <dbReference type="SAM" id="Phobius"/>
    </source>
</evidence>
<keyword evidence="4" id="KW-1185">Reference proteome</keyword>
<evidence type="ECO:0000256" key="1">
    <source>
        <dbReference type="SAM" id="MobiDB-lite"/>
    </source>
</evidence>
<keyword evidence="2" id="KW-0812">Transmembrane</keyword>
<protein>
    <submittedName>
        <fullName evidence="3">Uncharacterized protein</fullName>
    </submittedName>
</protein>
<name>A0AAD8AYQ4_BIOPF</name>
<accession>A0AAD8AYQ4</accession>
<comment type="caution">
    <text evidence="3">The sequence shown here is derived from an EMBL/GenBank/DDBJ whole genome shotgun (WGS) entry which is preliminary data.</text>
</comment>
<dbReference type="EMBL" id="JASAOG010000200">
    <property type="protein sequence ID" value="KAK0044302.1"/>
    <property type="molecule type" value="Genomic_DNA"/>
</dbReference>
<feature type="region of interest" description="Disordered" evidence="1">
    <location>
        <begin position="158"/>
        <end position="183"/>
    </location>
</feature>
<dbReference type="Proteomes" id="UP001233172">
    <property type="component" value="Unassembled WGS sequence"/>
</dbReference>
<evidence type="ECO:0000313" key="3">
    <source>
        <dbReference type="EMBL" id="KAK0044302.1"/>
    </source>
</evidence>
<sequence length="183" mass="20737">MQLILLSLIKKIKFERRCLTRWCGCDYERKEWGTLVVNIATTTTDTHTETHTSIKAGQGLLKTLVMNKWEYLLCLNVLSCLLDAVMSAGSQDNTSHNSALTWPAVAFFVVLFLDLVVIVVLILVLKFKKSHSTHNTYVPVLKRSNGDKEDFVYLNIQRDDSSSEQNANQEGYKPVAQTEQDNP</sequence>
<reference evidence="3" key="1">
    <citation type="journal article" date="2023" name="PLoS Negl. Trop. Dis.">
        <title>A genome sequence for Biomphalaria pfeifferi, the major vector snail for the human-infecting parasite Schistosoma mansoni.</title>
        <authorList>
            <person name="Bu L."/>
            <person name="Lu L."/>
            <person name="Laidemitt M.R."/>
            <person name="Zhang S.M."/>
            <person name="Mutuku M."/>
            <person name="Mkoji G."/>
            <person name="Steinauer M."/>
            <person name="Loker E.S."/>
        </authorList>
    </citation>
    <scope>NUCLEOTIDE SEQUENCE</scope>
    <source>
        <strain evidence="3">KasaAsao</strain>
    </source>
</reference>
<keyword evidence="2" id="KW-0472">Membrane</keyword>
<gene>
    <name evidence="3" type="ORF">Bpfe_026213</name>
</gene>
<dbReference type="AlphaFoldDB" id="A0AAD8AYQ4"/>
<feature type="transmembrane region" description="Helical" evidence="2">
    <location>
        <begin position="102"/>
        <end position="125"/>
    </location>
</feature>
<organism evidence="3 4">
    <name type="scientific">Biomphalaria pfeifferi</name>
    <name type="common">Bloodfluke planorb</name>
    <name type="synonym">Freshwater snail</name>
    <dbReference type="NCBI Taxonomy" id="112525"/>
    <lineage>
        <taxon>Eukaryota</taxon>
        <taxon>Metazoa</taxon>
        <taxon>Spiralia</taxon>
        <taxon>Lophotrochozoa</taxon>
        <taxon>Mollusca</taxon>
        <taxon>Gastropoda</taxon>
        <taxon>Heterobranchia</taxon>
        <taxon>Euthyneura</taxon>
        <taxon>Panpulmonata</taxon>
        <taxon>Hygrophila</taxon>
        <taxon>Lymnaeoidea</taxon>
        <taxon>Planorbidae</taxon>
        <taxon>Biomphalaria</taxon>
    </lineage>
</organism>